<evidence type="ECO:0000313" key="1">
    <source>
        <dbReference type="EMBL" id="MEQ2232908.1"/>
    </source>
</evidence>
<proteinExistence type="predicted"/>
<accession>A0ABV0TJ44</accession>
<dbReference type="Proteomes" id="UP001482620">
    <property type="component" value="Unassembled WGS sequence"/>
</dbReference>
<sequence>MLPGTSFKTVKTYKNMFFNFNANKCYVQCNLLTLRMEGSDKHLISQFPTGQTPIRLDQAENCPMAVINQFLSVSLSSPLATTYLILQDAAFLRLPIPLSDL</sequence>
<reference evidence="1 2" key="1">
    <citation type="submission" date="2021-06" db="EMBL/GenBank/DDBJ databases">
        <authorList>
            <person name="Palmer J.M."/>
        </authorList>
    </citation>
    <scope>NUCLEOTIDE SEQUENCE [LARGE SCALE GENOMIC DNA]</scope>
    <source>
        <strain evidence="2">if_2019</strain>
        <tissue evidence="1">Muscle</tissue>
    </source>
</reference>
<name>A0ABV0TJ44_9TELE</name>
<organism evidence="1 2">
    <name type="scientific">Ilyodon furcidens</name>
    <name type="common">goldbreast splitfin</name>
    <dbReference type="NCBI Taxonomy" id="33524"/>
    <lineage>
        <taxon>Eukaryota</taxon>
        <taxon>Metazoa</taxon>
        <taxon>Chordata</taxon>
        <taxon>Craniata</taxon>
        <taxon>Vertebrata</taxon>
        <taxon>Euteleostomi</taxon>
        <taxon>Actinopterygii</taxon>
        <taxon>Neopterygii</taxon>
        <taxon>Teleostei</taxon>
        <taxon>Neoteleostei</taxon>
        <taxon>Acanthomorphata</taxon>
        <taxon>Ovalentaria</taxon>
        <taxon>Atherinomorphae</taxon>
        <taxon>Cyprinodontiformes</taxon>
        <taxon>Goodeidae</taxon>
        <taxon>Ilyodon</taxon>
    </lineage>
</organism>
<gene>
    <name evidence="1" type="ORF">ILYODFUR_016330</name>
</gene>
<keyword evidence="2" id="KW-1185">Reference proteome</keyword>
<comment type="caution">
    <text evidence="1">The sequence shown here is derived from an EMBL/GenBank/DDBJ whole genome shotgun (WGS) entry which is preliminary data.</text>
</comment>
<protein>
    <submittedName>
        <fullName evidence="1">Uncharacterized protein</fullName>
    </submittedName>
</protein>
<evidence type="ECO:0000313" key="2">
    <source>
        <dbReference type="Proteomes" id="UP001482620"/>
    </source>
</evidence>
<dbReference type="EMBL" id="JAHRIQ010036235">
    <property type="protein sequence ID" value="MEQ2232908.1"/>
    <property type="molecule type" value="Genomic_DNA"/>
</dbReference>